<dbReference type="PRINTS" id="PR00385">
    <property type="entry name" value="P450"/>
</dbReference>
<gene>
    <name evidence="3" type="ORF">ACFOMD_08200</name>
</gene>
<organism evidence="3 4">
    <name type="scientific">Sphingoaurantiacus capsulatus</name>
    <dbReference type="NCBI Taxonomy" id="1771310"/>
    <lineage>
        <taxon>Bacteria</taxon>
        <taxon>Pseudomonadati</taxon>
        <taxon>Pseudomonadota</taxon>
        <taxon>Alphaproteobacteria</taxon>
        <taxon>Sphingomonadales</taxon>
        <taxon>Sphingosinicellaceae</taxon>
        <taxon>Sphingoaurantiacus</taxon>
    </lineage>
</organism>
<name>A0ABV7XB79_9SPHN</name>
<comment type="similarity">
    <text evidence="1 2">Belongs to the cytochrome P450 family.</text>
</comment>
<dbReference type="PANTHER" id="PTHR46696:SF4">
    <property type="entry name" value="BIOTIN BIOSYNTHESIS CYTOCHROME P450"/>
    <property type="match status" value="1"/>
</dbReference>
<keyword evidence="2" id="KW-0408">Iron</keyword>
<dbReference type="Proteomes" id="UP001595615">
    <property type="component" value="Unassembled WGS sequence"/>
</dbReference>
<dbReference type="CDD" id="cd11033">
    <property type="entry name" value="CYP142-like"/>
    <property type="match status" value="1"/>
</dbReference>
<evidence type="ECO:0000256" key="2">
    <source>
        <dbReference type="RuleBase" id="RU000461"/>
    </source>
</evidence>
<sequence>MADNRPTAPREAFDPDYFAANGYPHDVWAKLRAEAPVAWYDDCIREPFWAITRYADIMTVGRDAQTFINAKGVTILRKDQMDDQAMANAVPLLLTMDPPKHGKQRGVLRDRFRPNIMAALDEHIRKRCHEIADDVAARRLSAAADADKIDFVDAIAMRLPLDVILELLGVPTSDRDQMYIWSNAVIGSEDPEYGNVEMPRDAIMAARMGIFGYFSKFIAERRAKPGEDLVSLLCEARVDGEALTDIEVLGYCFLLMLAGNETTRNATSGAMLALIENPAAMQQLRDNPELMPTAVEELLRWVAPIVYMARSVAKDTEIGGQKIAAGEKVVMFYPSANRDESVFENPTHMDLTRTPNEHLTFGFGRHRCLGNDLARIELRAVMTEVLRRFPEISLAGPVSRLRSNFVGGIKHMPVRLG</sequence>
<dbReference type="InterPro" id="IPR002397">
    <property type="entry name" value="Cyt_P450_B"/>
</dbReference>
<evidence type="ECO:0000313" key="3">
    <source>
        <dbReference type="EMBL" id="MFC3712547.1"/>
    </source>
</evidence>
<dbReference type="PROSITE" id="PS00086">
    <property type="entry name" value="CYTOCHROME_P450"/>
    <property type="match status" value="1"/>
</dbReference>
<dbReference type="SUPFAM" id="SSF48264">
    <property type="entry name" value="Cytochrome P450"/>
    <property type="match status" value="1"/>
</dbReference>
<comment type="caution">
    <text evidence="3">The sequence shown here is derived from an EMBL/GenBank/DDBJ whole genome shotgun (WGS) entry which is preliminary data.</text>
</comment>
<reference evidence="4" key="1">
    <citation type="journal article" date="2019" name="Int. J. Syst. Evol. Microbiol.">
        <title>The Global Catalogue of Microorganisms (GCM) 10K type strain sequencing project: providing services to taxonomists for standard genome sequencing and annotation.</title>
        <authorList>
            <consortium name="The Broad Institute Genomics Platform"/>
            <consortium name="The Broad Institute Genome Sequencing Center for Infectious Disease"/>
            <person name="Wu L."/>
            <person name="Ma J."/>
        </authorList>
    </citation>
    <scope>NUCLEOTIDE SEQUENCE [LARGE SCALE GENOMIC DNA]</scope>
    <source>
        <strain evidence="4">KCTC 42644</strain>
    </source>
</reference>
<dbReference type="InterPro" id="IPR036396">
    <property type="entry name" value="Cyt_P450_sf"/>
</dbReference>
<dbReference type="Gene3D" id="1.10.630.10">
    <property type="entry name" value="Cytochrome P450"/>
    <property type="match status" value="1"/>
</dbReference>
<dbReference type="PRINTS" id="PR00359">
    <property type="entry name" value="BP450"/>
</dbReference>
<keyword evidence="2" id="KW-0479">Metal-binding</keyword>
<evidence type="ECO:0000256" key="1">
    <source>
        <dbReference type="ARBA" id="ARBA00010617"/>
    </source>
</evidence>
<dbReference type="InterPro" id="IPR001128">
    <property type="entry name" value="Cyt_P450"/>
</dbReference>
<dbReference type="PANTHER" id="PTHR46696">
    <property type="entry name" value="P450, PUTATIVE (EUROFUNG)-RELATED"/>
    <property type="match status" value="1"/>
</dbReference>
<proteinExistence type="inferred from homology"/>
<keyword evidence="2" id="KW-0560">Oxidoreductase</keyword>
<dbReference type="Pfam" id="PF00067">
    <property type="entry name" value="p450"/>
    <property type="match status" value="1"/>
</dbReference>
<protein>
    <submittedName>
        <fullName evidence="3">Cytochrome P450</fullName>
    </submittedName>
</protein>
<dbReference type="InterPro" id="IPR017972">
    <property type="entry name" value="Cyt_P450_CS"/>
</dbReference>
<keyword evidence="2" id="KW-0349">Heme</keyword>
<keyword evidence="2" id="KW-0503">Monooxygenase</keyword>
<evidence type="ECO:0000313" key="4">
    <source>
        <dbReference type="Proteomes" id="UP001595615"/>
    </source>
</evidence>
<keyword evidence="4" id="KW-1185">Reference proteome</keyword>
<dbReference type="RefSeq" id="WP_380859660.1">
    <property type="nucleotide sequence ID" value="NZ_JBHRXV010000005.1"/>
</dbReference>
<dbReference type="EMBL" id="JBHRXV010000005">
    <property type="protein sequence ID" value="MFC3712547.1"/>
    <property type="molecule type" value="Genomic_DNA"/>
</dbReference>
<accession>A0ABV7XB79</accession>